<proteinExistence type="predicted"/>
<dbReference type="Proteomes" id="UP000494172">
    <property type="component" value="Unassembled WGS sequence"/>
</dbReference>
<name>A0A9Q9SRV2_9BURK</name>
<organism evidence="1 2">
    <name type="scientific">Burkholderia arboris</name>
    <dbReference type="NCBI Taxonomy" id="488730"/>
    <lineage>
        <taxon>Bacteria</taxon>
        <taxon>Pseudomonadati</taxon>
        <taxon>Pseudomonadota</taxon>
        <taxon>Betaproteobacteria</taxon>
        <taxon>Burkholderiales</taxon>
        <taxon>Burkholderiaceae</taxon>
        <taxon>Burkholderia</taxon>
        <taxon>Burkholderia cepacia complex</taxon>
    </lineage>
</organism>
<evidence type="ECO:0000313" key="1">
    <source>
        <dbReference type="EMBL" id="VWC46271.1"/>
    </source>
</evidence>
<dbReference type="AlphaFoldDB" id="A0A9Q9SRV2"/>
<reference evidence="1 2" key="1">
    <citation type="submission" date="2019-09" db="EMBL/GenBank/DDBJ databases">
        <authorList>
            <person name="Depoorter E."/>
        </authorList>
    </citation>
    <scope>NUCLEOTIDE SEQUENCE [LARGE SCALE GENOMIC DNA]</scope>
    <source>
        <strain evidence="1">LMG 24066</strain>
    </source>
</reference>
<accession>A0A9Q9SRV2</accession>
<gene>
    <name evidence="1" type="ORF">BAR24066_07389</name>
</gene>
<protein>
    <submittedName>
        <fullName evidence="1">Uncharacterized protein</fullName>
    </submittedName>
</protein>
<dbReference type="EMBL" id="CABVPX010000064">
    <property type="protein sequence ID" value="VWC46271.1"/>
    <property type="molecule type" value="Genomic_DNA"/>
</dbReference>
<sequence>MREPVGAGVEGRIGELLVVSDERDGLGGLPGLRLDEFVDALVVVVGGRRRIPRV</sequence>
<evidence type="ECO:0000313" key="2">
    <source>
        <dbReference type="Proteomes" id="UP000494172"/>
    </source>
</evidence>
<comment type="caution">
    <text evidence="1">The sequence shown here is derived from an EMBL/GenBank/DDBJ whole genome shotgun (WGS) entry which is preliminary data.</text>
</comment>